<evidence type="ECO:0000313" key="3">
    <source>
        <dbReference type="WBParaSite" id="HNAJ_0001097001-mRNA-1"/>
    </source>
</evidence>
<reference evidence="3" key="1">
    <citation type="submission" date="2017-02" db="UniProtKB">
        <authorList>
            <consortium name="WormBaseParasite"/>
        </authorList>
    </citation>
    <scope>IDENTIFICATION</scope>
</reference>
<protein>
    <submittedName>
        <fullName evidence="3">AMP_N domain-containing protein</fullName>
    </submittedName>
</protein>
<dbReference type="AlphaFoldDB" id="A0A0R3TTD7"/>
<name>A0A0R3TTD7_RODNA</name>
<evidence type="ECO:0000313" key="2">
    <source>
        <dbReference type="Proteomes" id="UP000278807"/>
    </source>
</evidence>
<proteinExistence type="predicted"/>
<organism evidence="3">
    <name type="scientific">Rodentolepis nana</name>
    <name type="common">Dwarf tapeworm</name>
    <name type="synonym">Hymenolepis nana</name>
    <dbReference type="NCBI Taxonomy" id="102285"/>
    <lineage>
        <taxon>Eukaryota</taxon>
        <taxon>Metazoa</taxon>
        <taxon>Spiralia</taxon>
        <taxon>Lophotrochozoa</taxon>
        <taxon>Platyhelminthes</taxon>
        <taxon>Cestoda</taxon>
        <taxon>Eucestoda</taxon>
        <taxon>Cyclophyllidea</taxon>
        <taxon>Hymenolepididae</taxon>
        <taxon>Rodentolepis</taxon>
    </lineage>
</organism>
<dbReference type="OrthoDB" id="6222233at2759"/>
<dbReference type="Proteomes" id="UP000278807">
    <property type="component" value="Unassembled WGS sequence"/>
</dbReference>
<reference evidence="1 2" key="2">
    <citation type="submission" date="2018-11" db="EMBL/GenBank/DDBJ databases">
        <authorList>
            <consortium name="Pathogen Informatics"/>
        </authorList>
    </citation>
    <scope>NUCLEOTIDE SEQUENCE [LARGE SCALE GENOMIC DNA]</scope>
</reference>
<keyword evidence="2" id="KW-1185">Reference proteome</keyword>
<evidence type="ECO:0000313" key="1">
    <source>
        <dbReference type="EMBL" id="VDO09214.1"/>
    </source>
</evidence>
<dbReference type="EMBL" id="UZAE01013311">
    <property type="protein sequence ID" value="VDO09214.1"/>
    <property type="molecule type" value="Genomic_DNA"/>
</dbReference>
<accession>A0A0R3TTD7</accession>
<gene>
    <name evidence="1" type="ORF">HNAJ_LOCUS10964</name>
</gene>
<sequence length="212" mass="24379">MANAPRRPQDELEECHPKASPPLPLLIMNIPKQTDQQLVFITVGGISPPYREVKNYIFKKTHLIETSGGRLHGMGVAEETHSCGCQLKQANIITLICSNYYNAWGIFEALRLNYEFPHDVDYFIVDLCNFPGNATEYPLMEISLYEVRNIPRFNELYVSELPALVRDHNGHLIAGTSEIGMTMGTLKYKYCTISQWKRKADYHVYCERGKWF</sequence>
<dbReference type="WBParaSite" id="HNAJ_0001097001-mRNA-1">
    <property type="protein sequence ID" value="HNAJ_0001097001-mRNA-1"/>
    <property type="gene ID" value="HNAJ_0001097001"/>
</dbReference>